<dbReference type="Proteomes" id="UP000240883">
    <property type="component" value="Unassembled WGS sequence"/>
</dbReference>
<dbReference type="Pfam" id="PF22939">
    <property type="entry name" value="WHD_GPIID"/>
    <property type="match status" value="1"/>
</dbReference>
<dbReference type="InterPro" id="IPR029058">
    <property type="entry name" value="AB_hydrolase_fold"/>
</dbReference>
<feature type="region of interest" description="Disordered" evidence="3">
    <location>
        <begin position="1"/>
        <end position="46"/>
    </location>
</feature>
<dbReference type="Gene3D" id="3.40.50.1820">
    <property type="entry name" value="alpha/beta hydrolase"/>
    <property type="match status" value="1"/>
</dbReference>
<name>A0A2T2NMV1_CORCC</name>
<reference evidence="5 6" key="1">
    <citation type="journal article" date="2018" name="Front. Microbiol.">
        <title>Genome-Wide Analysis of Corynespora cassiicola Leaf Fall Disease Putative Effectors.</title>
        <authorList>
            <person name="Lopez D."/>
            <person name="Ribeiro S."/>
            <person name="Label P."/>
            <person name="Fumanal B."/>
            <person name="Venisse J.S."/>
            <person name="Kohler A."/>
            <person name="de Oliveira R.R."/>
            <person name="Labutti K."/>
            <person name="Lipzen A."/>
            <person name="Lail K."/>
            <person name="Bauer D."/>
            <person name="Ohm R.A."/>
            <person name="Barry K.W."/>
            <person name="Spatafora J."/>
            <person name="Grigoriev I.V."/>
            <person name="Martin F.M."/>
            <person name="Pujade-Renaud V."/>
        </authorList>
    </citation>
    <scope>NUCLEOTIDE SEQUENCE [LARGE SCALE GENOMIC DNA]</scope>
    <source>
        <strain evidence="5 6">Philippines</strain>
    </source>
</reference>
<dbReference type="InterPro" id="IPR007751">
    <property type="entry name" value="DUF676_lipase-like"/>
</dbReference>
<dbReference type="SUPFAM" id="SSF48403">
    <property type="entry name" value="Ankyrin repeat"/>
    <property type="match status" value="1"/>
</dbReference>
<organism evidence="5 6">
    <name type="scientific">Corynespora cassiicola Philippines</name>
    <dbReference type="NCBI Taxonomy" id="1448308"/>
    <lineage>
        <taxon>Eukaryota</taxon>
        <taxon>Fungi</taxon>
        <taxon>Dikarya</taxon>
        <taxon>Ascomycota</taxon>
        <taxon>Pezizomycotina</taxon>
        <taxon>Dothideomycetes</taxon>
        <taxon>Pleosporomycetidae</taxon>
        <taxon>Pleosporales</taxon>
        <taxon>Corynesporascaceae</taxon>
        <taxon>Corynespora</taxon>
    </lineage>
</organism>
<dbReference type="InterPro" id="IPR056884">
    <property type="entry name" value="NPHP3-like_N"/>
</dbReference>
<feature type="region of interest" description="Disordered" evidence="3">
    <location>
        <begin position="1109"/>
        <end position="1131"/>
    </location>
</feature>
<dbReference type="InterPro" id="IPR027417">
    <property type="entry name" value="P-loop_NTPase"/>
</dbReference>
<dbReference type="InterPro" id="IPR036770">
    <property type="entry name" value="Ankyrin_rpt-contain_sf"/>
</dbReference>
<accession>A0A2T2NMV1</accession>
<keyword evidence="2" id="KW-0677">Repeat</keyword>
<dbReference type="InterPro" id="IPR007111">
    <property type="entry name" value="NACHT_NTPase"/>
</dbReference>
<dbReference type="PANTHER" id="PTHR10039">
    <property type="entry name" value="AMELOGENIN"/>
    <property type="match status" value="1"/>
</dbReference>
<gene>
    <name evidence="5" type="ORF">BS50DRAFT_620842</name>
</gene>
<dbReference type="Gene3D" id="1.25.40.20">
    <property type="entry name" value="Ankyrin repeat-containing domain"/>
    <property type="match status" value="1"/>
</dbReference>
<dbReference type="SMART" id="SM00248">
    <property type="entry name" value="ANK"/>
    <property type="match status" value="5"/>
</dbReference>
<dbReference type="OrthoDB" id="194358at2759"/>
<dbReference type="InterPro" id="IPR002110">
    <property type="entry name" value="Ankyrin_rpt"/>
</dbReference>
<evidence type="ECO:0000256" key="2">
    <source>
        <dbReference type="ARBA" id="ARBA00022737"/>
    </source>
</evidence>
<evidence type="ECO:0000259" key="4">
    <source>
        <dbReference type="PROSITE" id="PS50837"/>
    </source>
</evidence>
<dbReference type="Pfam" id="PF24883">
    <property type="entry name" value="NPHP3_N"/>
    <property type="match status" value="1"/>
</dbReference>
<evidence type="ECO:0000313" key="6">
    <source>
        <dbReference type="Proteomes" id="UP000240883"/>
    </source>
</evidence>
<comment type="similarity">
    <text evidence="1">Belongs to the putative lipase ROG1 family.</text>
</comment>
<dbReference type="Pfam" id="PF13637">
    <property type="entry name" value="Ank_4"/>
    <property type="match status" value="1"/>
</dbReference>
<keyword evidence="6" id="KW-1185">Reference proteome</keyword>
<dbReference type="SUPFAM" id="SSF53474">
    <property type="entry name" value="alpha/beta-Hydrolases"/>
    <property type="match status" value="1"/>
</dbReference>
<dbReference type="STRING" id="1448308.A0A2T2NMV1"/>
<dbReference type="InterPro" id="IPR054471">
    <property type="entry name" value="GPIID_WHD"/>
</dbReference>
<feature type="domain" description="NACHT" evidence="4">
    <location>
        <begin position="384"/>
        <end position="529"/>
    </location>
</feature>
<proteinExistence type="inferred from homology"/>
<feature type="compositionally biased region" description="Basic residues" evidence="3">
    <location>
        <begin position="1"/>
        <end position="14"/>
    </location>
</feature>
<dbReference type="AlphaFoldDB" id="A0A2T2NMV1"/>
<protein>
    <recommendedName>
        <fullName evidence="4">NACHT domain-containing protein</fullName>
    </recommendedName>
</protein>
<dbReference type="Pfam" id="PF05057">
    <property type="entry name" value="DUF676"/>
    <property type="match status" value="1"/>
</dbReference>
<dbReference type="Pfam" id="PF12796">
    <property type="entry name" value="Ank_2"/>
    <property type="match status" value="1"/>
</dbReference>
<dbReference type="Gene3D" id="3.40.50.300">
    <property type="entry name" value="P-loop containing nucleotide triphosphate hydrolases"/>
    <property type="match status" value="1"/>
</dbReference>
<dbReference type="PROSITE" id="PS50837">
    <property type="entry name" value="NACHT"/>
    <property type="match status" value="1"/>
</dbReference>
<evidence type="ECO:0000313" key="5">
    <source>
        <dbReference type="EMBL" id="PSN66606.1"/>
    </source>
</evidence>
<dbReference type="EMBL" id="KZ678135">
    <property type="protein sequence ID" value="PSN66606.1"/>
    <property type="molecule type" value="Genomic_DNA"/>
</dbReference>
<sequence>MKTFKKILKSRGKDKHKDGDPSDSGYSRSETPSIRTPGVGTDTFTSENVSAIDQGPNLGIKLIYQPETAENAVVDVVFVHGLTGNAFKTWYHTETKTHWPGSLLNFGYDADVTSFWGGTSKNRLADHARGLVGSLVAEREDTDTETRRIIFVAHSLGGLVVERALRISKDSAERHYHQIELSVIGVIFLGTPHTGSDFAPFAKVVAKILEASGKRVNSDILDVLQKNSQTLIDIEDWFAQWLRIRTKGNIPVQVTCFFEEIALPGGNKVVDESSAKIIGYEYFGIHANHMNMTKFSGLDDPGFRLVSRNIRRWTKYISYQTGTTDVIIRENPGDKQRVNQFLAQLYLCPYQDRKDINPKRIPGTCEWFVSHKQFKHWNENPSSKLLWVSADPGAGKSVLSKYLVDEIIPKEEVAVCYFFFKDGFPDQQSASIAACTLLRQLLLHRPHLFQDWVLDEVDRCGEQFFTVFNNVWDVIVKMLDNGDAGKVVFVLDALDECNERHLRDLSARVREHLLGNNNPNLKLLLTSRPYEHIWRQFQELEHMVPEIHLSGENEEEVEKISKEIDLVVKCRISLLCKRKRLLPHEEDHIQNLFTKVPNRTYLWVTLTLDSIERSPSCTTGSVVKAVKTCAKTVDEAYNNILAKSPDASKALKVLKIVLAAFKPLKVKEMAIAMAVDDCHESYQEFQNELEPPERFRISLRELCGLFLVVISDKVYLLHQTAREFLVSRETAAPNLPSGLPSSGSPNWKHSISMANAHAEMAEACTTYLRNKIDRSNPRFFKYVLSHWDEHVLRSGSGFVIKTLEKQVDILHRFCDPGDLRDRSVPLFPWDKKGKLLDEILILATVRSLLVVVGCLSSISEVNPNVSSSAGETPLMAAAQFSDVPIMIALLGHRDIDPNLCNKDGDTALRLAFEFGEVGAINLLVQWEDVDINIPDGSMITSLMRAAMALHEPIGDWMEGDTVGLILSRKDVKVNMVDTFGRTAFMHGAMSSNWSSVKLLSKDKRTDVNIIDNEGHDALTICTISSDGDPTPIGTLLVECEVDFELSCVSRALIEAAKRNYTEVAMVLLETGKADLEQTDGEGNTAIAWATKNQNPSLLELLTGRLNIDTSCTGEDEDAGPPSPSGGLLRIG</sequence>
<evidence type="ECO:0000256" key="3">
    <source>
        <dbReference type="SAM" id="MobiDB-lite"/>
    </source>
</evidence>
<evidence type="ECO:0000256" key="1">
    <source>
        <dbReference type="ARBA" id="ARBA00007920"/>
    </source>
</evidence>
<feature type="compositionally biased region" description="Polar residues" evidence="3">
    <location>
        <begin position="24"/>
        <end position="34"/>
    </location>
</feature>
<dbReference type="SUPFAM" id="SSF52540">
    <property type="entry name" value="P-loop containing nucleoside triphosphate hydrolases"/>
    <property type="match status" value="1"/>
</dbReference>